<reference evidence="2 3" key="1">
    <citation type="journal article" date="2009" name="Appl. Environ. Microbiol.">
        <title>Three genomes from the phylum Acidobacteria provide insight into the lifestyles of these microorganisms in soils.</title>
        <authorList>
            <person name="Ward N.L."/>
            <person name="Challacombe J.F."/>
            <person name="Janssen P.H."/>
            <person name="Henrissat B."/>
            <person name="Coutinho P.M."/>
            <person name="Wu M."/>
            <person name="Xie G."/>
            <person name="Haft D.H."/>
            <person name="Sait M."/>
            <person name="Badger J."/>
            <person name="Barabote R.D."/>
            <person name="Bradley B."/>
            <person name="Brettin T.S."/>
            <person name="Brinkac L.M."/>
            <person name="Bruce D."/>
            <person name="Creasy T."/>
            <person name="Daugherty S.C."/>
            <person name="Davidsen T.M."/>
            <person name="DeBoy R.T."/>
            <person name="Detter J.C."/>
            <person name="Dodson R.J."/>
            <person name="Durkin A.S."/>
            <person name="Ganapathy A."/>
            <person name="Gwinn-Giglio M."/>
            <person name="Han C.S."/>
            <person name="Khouri H."/>
            <person name="Kiss H."/>
            <person name="Kothari S.P."/>
            <person name="Madupu R."/>
            <person name="Nelson K.E."/>
            <person name="Nelson W.C."/>
            <person name="Paulsen I."/>
            <person name="Penn K."/>
            <person name="Ren Q."/>
            <person name="Rosovitz M.J."/>
            <person name="Selengut J.D."/>
            <person name="Shrivastava S."/>
            <person name="Sullivan S.A."/>
            <person name="Tapia R."/>
            <person name="Thompson L.S."/>
            <person name="Watkins K.L."/>
            <person name="Yang Q."/>
            <person name="Yu C."/>
            <person name="Zafar N."/>
            <person name="Zhou L."/>
            <person name="Kuske C.R."/>
        </authorList>
    </citation>
    <scope>NUCLEOTIDE SEQUENCE [LARGE SCALE GENOMIC DNA]</scope>
    <source>
        <strain evidence="3">ATCC 51196 / DSM 11244 / BCRC 80197 / JCM 7670 / NBRC 15755 / NCIMB 13165 / 161</strain>
    </source>
</reference>
<dbReference type="eggNOG" id="COG1480">
    <property type="taxonomic scope" value="Bacteria"/>
</dbReference>
<keyword evidence="1" id="KW-0812">Transmembrane</keyword>
<sequence length="281" mass="31233">MRACWLRPGLLARELAWRWGYGVPALLLTAYECWRIYQQARPALLAAGLRKFSFTHVNQSAFILAGMMQVLQPAVSAVAMWLLPLLGAGWALAFGFGRMAVLHRYAPELPRKPWHLVAMQALRLGALAVTLTLWWRSIQWAAFSTSHGGQAPDLTAYFGWVLLFLLAFCALWTVWSWVFYAAPLLLLLEGRSFAASLVQSLRPRPWSARLAQANLGISLIRLMLALLSIALSGLPVPLGLAGLGLYLWWTMVTVLYLVASAFLGMVRQGIFLQLWKSAPAA</sequence>
<feature type="transmembrane region" description="Helical" evidence="1">
    <location>
        <begin position="246"/>
        <end position="266"/>
    </location>
</feature>
<keyword evidence="1" id="KW-1133">Transmembrane helix</keyword>
<dbReference type="HOGENOM" id="CLU_989113_0_0_0"/>
<accession>C1F487</accession>
<protein>
    <submittedName>
        <fullName evidence="2">Uncharacterized protein</fullName>
    </submittedName>
</protein>
<proteinExistence type="predicted"/>
<dbReference type="RefSeq" id="WP_015896273.1">
    <property type="nucleotide sequence ID" value="NC_012483.1"/>
</dbReference>
<name>C1F487_ACIC5</name>
<dbReference type="InParanoid" id="C1F487"/>
<dbReference type="Proteomes" id="UP000002207">
    <property type="component" value="Chromosome"/>
</dbReference>
<dbReference type="OrthoDB" id="114850at2"/>
<evidence type="ECO:0000313" key="3">
    <source>
        <dbReference type="Proteomes" id="UP000002207"/>
    </source>
</evidence>
<dbReference type="AlphaFoldDB" id="C1F487"/>
<dbReference type="EMBL" id="CP001472">
    <property type="protein sequence ID" value="ACO33967.1"/>
    <property type="molecule type" value="Genomic_DNA"/>
</dbReference>
<dbReference type="KEGG" id="aca:ACP_1116"/>
<keyword evidence="3" id="KW-1185">Reference proteome</keyword>
<feature type="transmembrane region" description="Helical" evidence="1">
    <location>
        <begin position="113"/>
        <end position="135"/>
    </location>
</feature>
<evidence type="ECO:0000313" key="2">
    <source>
        <dbReference type="EMBL" id="ACO33967.1"/>
    </source>
</evidence>
<feature type="transmembrane region" description="Helical" evidence="1">
    <location>
        <begin position="155"/>
        <end position="188"/>
    </location>
</feature>
<evidence type="ECO:0000256" key="1">
    <source>
        <dbReference type="SAM" id="Phobius"/>
    </source>
</evidence>
<organism evidence="2 3">
    <name type="scientific">Acidobacterium capsulatum (strain ATCC 51196 / DSM 11244 / BCRC 80197 / JCM 7670 / NBRC 15755 / NCIMB 13165 / 161)</name>
    <dbReference type="NCBI Taxonomy" id="240015"/>
    <lineage>
        <taxon>Bacteria</taxon>
        <taxon>Pseudomonadati</taxon>
        <taxon>Acidobacteriota</taxon>
        <taxon>Terriglobia</taxon>
        <taxon>Terriglobales</taxon>
        <taxon>Acidobacteriaceae</taxon>
        <taxon>Acidobacterium</taxon>
    </lineage>
</organism>
<feature type="transmembrane region" description="Helical" evidence="1">
    <location>
        <begin position="78"/>
        <end position="101"/>
    </location>
</feature>
<feature type="transmembrane region" description="Helical" evidence="1">
    <location>
        <begin position="209"/>
        <end position="234"/>
    </location>
</feature>
<gene>
    <name evidence="2" type="ordered locus">ACP_1116</name>
</gene>
<dbReference type="STRING" id="240015.ACP_1116"/>
<keyword evidence="1" id="KW-0472">Membrane</keyword>